<dbReference type="Pfam" id="PF08501">
    <property type="entry name" value="Shikimate_dh_N"/>
    <property type="match status" value="1"/>
</dbReference>
<proteinExistence type="inferred from homology"/>
<evidence type="ECO:0000256" key="7">
    <source>
        <dbReference type="ARBA" id="ARBA00049442"/>
    </source>
</evidence>
<evidence type="ECO:0000256" key="8">
    <source>
        <dbReference type="HAMAP-Rule" id="MF_00222"/>
    </source>
</evidence>
<dbReference type="Gene3D" id="3.40.50.10860">
    <property type="entry name" value="Leucine Dehydrogenase, chain A, domain 1"/>
    <property type="match status" value="1"/>
</dbReference>
<feature type="binding site" evidence="8">
    <location>
        <position position="93"/>
    </location>
    <ligand>
        <name>shikimate</name>
        <dbReference type="ChEBI" id="CHEBI:36208"/>
    </ligand>
</feature>
<dbReference type="SUPFAM" id="SSF53223">
    <property type="entry name" value="Aminoacid dehydrogenase-like, N-terminal domain"/>
    <property type="match status" value="1"/>
</dbReference>
<dbReference type="PANTHER" id="PTHR21089:SF1">
    <property type="entry name" value="BIFUNCTIONAL 3-DEHYDROQUINATE DEHYDRATASE_SHIKIMATE DEHYDROGENASE, CHLOROPLASTIC"/>
    <property type="match status" value="1"/>
</dbReference>
<evidence type="ECO:0000259" key="9">
    <source>
        <dbReference type="Pfam" id="PF01488"/>
    </source>
</evidence>
<comment type="caution">
    <text evidence="8">Lacks conserved residue(s) required for the propagation of feature annotation.</text>
</comment>
<dbReference type="Proteomes" id="UP001317705">
    <property type="component" value="Chromosome"/>
</dbReference>
<dbReference type="NCBIfam" id="TIGR00507">
    <property type="entry name" value="aroE"/>
    <property type="match status" value="1"/>
</dbReference>
<dbReference type="InterPro" id="IPR041121">
    <property type="entry name" value="SDH_C"/>
</dbReference>
<evidence type="ECO:0000259" key="11">
    <source>
        <dbReference type="Pfam" id="PF18317"/>
    </source>
</evidence>
<gene>
    <name evidence="8 12" type="primary">aroE</name>
    <name evidence="12" type="ORF">GURASL_20520</name>
</gene>
<dbReference type="EMBL" id="AP027151">
    <property type="protein sequence ID" value="BDV43129.1"/>
    <property type="molecule type" value="Genomic_DNA"/>
</dbReference>
<evidence type="ECO:0000259" key="10">
    <source>
        <dbReference type="Pfam" id="PF08501"/>
    </source>
</evidence>
<feature type="binding site" evidence="8">
    <location>
        <position position="259"/>
    </location>
    <ligand>
        <name>shikimate</name>
        <dbReference type="ChEBI" id="CHEBI:36208"/>
    </ligand>
</feature>
<dbReference type="Pfam" id="PF18317">
    <property type="entry name" value="SDH_C"/>
    <property type="match status" value="1"/>
</dbReference>
<keyword evidence="5 8" id="KW-0560">Oxidoreductase</keyword>
<comment type="subunit">
    <text evidence="8">Homodimer.</text>
</comment>
<dbReference type="SUPFAM" id="SSF51735">
    <property type="entry name" value="NAD(P)-binding Rossmann-fold domains"/>
    <property type="match status" value="1"/>
</dbReference>
<dbReference type="PANTHER" id="PTHR21089">
    <property type="entry name" value="SHIKIMATE DEHYDROGENASE"/>
    <property type="match status" value="1"/>
</dbReference>
<dbReference type="InterPro" id="IPR036291">
    <property type="entry name" value="NAD(P)-bd_dom_sf"/>
</dbReference>
<feature type="domain" description="SDH C-terminal" evidence="11">
    <location>
        <begin position="252"/>
        <end position="281"/>
    </location>
</feature>
<dbReference type="HAMAP" id="MF_00222">
    <property type="entry name" value="Shikimate_DH_AroE"/>
    <property type="match status" value="1"/>
</dbReference>
<evidence type="ECO:0000256" key="3">
    <source>
        <dbReference type="ARBA" id="ARBA00022605"/>
    </source>
</evidence>
<keyword evidence="4 8" id="KW-0521">NADP</keyword>
<dbReference type="InterPro" id="IPR022893">
    <property type="entry name" value="Shikimate_DH_fam"/>
</dbReference>
<feature type="active site" description="Proton acceptor" evidence="8">
    <location>
        <position position="72"/>
    </location>
</feature>
<dbReference type="InterPro" id="IPR013708">
    <property type="entry name" value="Shikimate_DH-bd_N"/>
</dbReference>
<organism evidence="12 13">
    <name type="scientific">Geotalea uraniireducens</name>
    <dbReference type="NCBI Taxonomy" id="351604"/>
    <lineage>
        <taxon>Bacteria</taxon>
        <taxon>Pseudomonadati</taxon>
        <taxon>Thermodesulfobacteriota</taxon>
        <taxon>Desulfuromonadia</taxon>
        <taxon>Geobacterales</taxon>
        <taxon>Geobacteraceae</taxon>
        <taxon>Geotalea</taxon>
    </lineage>
</organism>
<evidence type="ECO:0000256" key="4">
    <source>
        <dbReference type="ARBA" id="ARBA00022857"/>
    </source>
</evidence>
<protein>
    <recommendedName>
        <fullName evidence="2 8">Shikimate dehydrogenase (NADP(+))</fullName>
        <shortName evidence="8">SDH</shortName>
        <ecNumber evidence="2 8">1.1.1.25</ecNumber>
    </recommendedName>
</protein>
<evidence type="ECO:0000313" key="12">
    <source>
        <dbReference type="EMBL" id="BDV43129.1"/>
    </source>
</evidence>
<feature type="domain" description="Shikimate dehydrogenase substrate binding N-terminal" evidence="10">
    <location>
        <begin position="13"/>
        <end position="95"/>
    </location>
</feature>
<dbReference type="NCBIfam" id="NF001314">
    <property type="entry name" value="PRK00258.2-2"/>
    <property type="match status" value="1"/>
</dbReference>
<keyword evidence="3 8" id="KW-0028">Amino-acid biosynthesis</keyword>
<evidence type="ECO:0000256" key="2">
    <source>
        <dbReference type="ARBA" id="ARBA00012962"/>
    </source>
</evidence>
<evidence type="ECO:0000256" key="6">
    <source>
        <dbReference type="ARBA" id="ARBA00023141"/>
    </source>
</evidence>
<feature type="binding site" evidence="8">
    <location>
        <begin position="133"/>
        <end position="137"/>
    </location>
    <ligand>
        <name>NADP(+)</name>
        <dbReference type="ChEBI" id="CHEBI:58349"/>
    </ligand>
</feature>
<dbReference type="InterPro" id="IPR046346">
    <property type="entry name" value="Aminoacid_DH-like_N_sf"/>
</dbReference>
<comment type="similarity">
    <text evidence="8">Belongs to the shikimate dehydrogenase family.</text>
</comment>
<feature type="binding site" evidence="8">
    <location>
        <begin position="21"/>
        <end position="23"/>
    </location>
    <ligand>
        <name>shikimate</name>
        <dbReference type="ChEBI" id="CHEBI:36208"/>
    </ligand>
</feature>
<evidence type="ECO:0000256" key="5">
    <source>
        <dbReference type="ARBA" id="ARBA00023002"/>
    </source>
</evidence>
<feature type="binding site" evidence="8">
    <location>
        <position position="229"/>
    </location>
    <ligand>
        <name>NADP(+)</name>
        <dbReference type="ChEBI" id="CHEBI:58349"/>
    </ligand>
</feature>
<dbReference type="Pfam" id="PF01488">
    <property type="entry name" value="Shikimate_DH"/>
    <property type="match status" value="1"/>
</dbReference>
<sequence length="288" mass="30141">MMTIFGTTRVLGILGWPVGHSMSPIMQNAALAVLGLDYVYVPFAVPPEGLAAAVIGLKALGVDGFNVTIPHKSAIVPLLTRLSPEAELIGAVNTVKREGDELVGYNTDCSGFIKSLRADFGSDPAGSRVLVLGAGGAARAALVGLCQAGAREIIVANRSLESGRRLIGTFSTRFSGTQLAAIPQDVASLSPVLQKIDILVNTTSVGMGGSRFPDFNLTAMNRHGCVYDMVYTPPETPLLLEAARQGLRRANGLGMLVAQGELAFALWTGEEAPQGVMKTAIESAMSCK</sequence>
<feature type="binding site" evidence="8">
    <location>
        <position position="252"/>
    </location>
    <ligand>
        <name>NADP(+)</name>
        <dbReference type="ChEBI" id="CHEBI:58349"/>
    </ligand>
</feature>
<evidence type="ECO:0000256" key="1">
    <source>
        <dbReference type="ARBA" id="ARBA00004871"/>
    </source>
</evidence>
<dbReference type="EC" id="1.1.1.25" evidence="2 8"/>
<feature type="binding site" evidence="8">
    <location>
        <position position="68"/>
    </location>
    <ligand>
        <name>shikimate</name>
        <dbReference type="ChEBI" id="CHEBI:36208"/>
    </ligand>
</feature>
<keyword evidence="13" id="KW-1185">Reference proteome</keyword>
<accession>A0ABM8EL16</accession>
<evidence type="ECO:0000313" key="13">
    <source>
        <dbReference type="Proteomes" id="UP001317705"/>
    </source>
</evidence>
<comment type="function">
    <text evidence="8">Involved in the biosynthesis of the chorismate, which leads to the biosynthesis of aromatic amino acids. Catalyzes the reversible NADPH linked reduction of 3-dehydroshikimate (DHSA) to yield shikimate (SA).</text>
</comment>
<feature type="binding site" evidence="8">
    <location>
        <position position="108"/>
    </location>
    <ligand>
        <name>shikimate</name>
        <dbReference type="ChEBI" id="CHEBI:36208"/>
    </ligand>
</feature>
<comment type="catalytic activity">
    <reaction evidence="7 8">
        <text>shikimate + NADP(+) = 3-dehydroshikimate + NADPH + H(+)</text>
        <dbReference type="Rhea" id="RHEA:17737"/>
        <dbReference type="ChEBI" id="CHEBI:15378"/>
        <dbReference type="ChEBI" id="CHEBI:16630"/>
        <dbReference type="ChEBI" id="CHEBI:36208"/>
        <dbReference type="ChEBI" id="CHEBI:57783"/>
        <dbReference type="ChEBI" id="CHEBI:58349"/>
        <dbReference type="EC" id="1.1.1.25"/>
    </reaction>
</comment>
<feature type="binding site" evidence="8">
    <location>
        <position position="231"/>
    </location>
    <ligand>
        <name>shikimate</name>
        <dbReference type="ChEBI" id="CHEBI:36208"/>
    </ligand>
</feature>
<dbReference type="InterPro" id="IPR006151">
    <property type="entry name" value="Shikm_DH/Glu-tRNA_Rdtase"/>
</dbReference>
<dbReference type="Gene3D" id="3.40.50.720">
    <property type="entry name" value="NAD(P)-binding Rossmann-like Domain"/>
    <property type="match status" value="1"/>
</dbReference>
<reference evidence="12 13" key="1">
    <citation type="submission" date="2022-12" db="EMBL/GenBank/DDBJ databases">
        <title>Polyphasic characterization of Geotalea uranireducens NIT-SL11 newly isolated from a complex of sewage sludge and microbially reduced graphene oxide.</title>
        <authorList>
            <person name="Xie L."/>
            <person name="Yoshida N."/>
            <person name="Meng L."/>
        </authorList>
    </citation>
    <scope>NUCLEOTIDE SEQUENCE [LARGE SCALE GENOMIC DNA]</scope>
    <source>
        <strain evidence="12 13">NIT-SL11</strain>
    </source>
</reference>
<feature type="domain" description="Quinate/shikimate 5-dehydrogenase/glutamyl-tRNA reductase" evidence="9">
    <location>
        <begin position="125"/>
        <end position="204"/>
    </location>
</feature>
<comment type="pathway">
    <text evidence="1 8">Metabolic intermediate biosynthesis; chorismate biosynthesis; chorismate from D-erythrose 4-phosphate and phosphoenolpyruvate: step 4/7.</text>
</comment>
<keyword evidence="6 8" id="KW-0057">Aromatic amino acid biosynthesis</keyword>
<name>A0ABM8EL16_9BACT</name>
<dbReference type="CDD" id="cd01065">
    <property type="entry name" value="NAD_bind_Shikimate_DH"/>
    <property type="match status" value="1"/>
</dbReference>
<dbReference type="InterPro" id="IPR011342">
    <property type="entry name" value="Shikimate_DH"/>
</dbReference>